<dbReference type="AlphaFoldDB" id="A0A2I1HRX4"/>
<sequence>MTDLISYMINSHIHLLHVCETNLQDPNNRLDIKNHKITKNYFTLNNKQFLIIHNPDPSYNERINSKRISKNQWTDFHNFVSQQFQRESINYRTHHDPQKHVNTTYEHIQQAIDKTIKSLNLPKIKQNSHQFDNSYSIRIIQNDIHYINKLIANINIFFKDNLILFPV</sequence>
<keyword evidence="4" id="KW-1185">Reference proteome</keyword>
<evidence type="ECO:0000313" key="3">
    <source>
        <dbReference type="EMBL" id="PKY61616.1"/>
    </source>
</evidence>
<accession>A0A2I1HRX4</accession>
<proteinExistence type="predicted"/>
<comment type="caution">
    <text evidence="3">The sequence shown here is derived from an EMBL/GenBank/DDBJ whole genome shotgun (WGS) entry which is preliminary data.</text>
</comment>
<evidence type="ECO:0000313" key="2">
    <source>
        <dbReference type="EMBL" id="PKY51442.1"/>
    </source>
</evidence>
<evidence type="ECO:0000313" key="4">
    <source>
        <dbReference type="Proteomes" id="UP000234323"/>
    </source>
</evidence>
<dbReference type="EMBL" id="LLXI01000660">
    <property type="protein sequence ID" value="PKY48683.1"/>
    <property type="molecule type" value="Genomic_DNA"/>
</dbReference>
<evidence type="ECO:0000313" key="1">
    <source>
        <dbReference type="EMBL" id="PKY48683.1"/>
    </source>
</evidence>
<organism evidence="3 4">
    <name type="scientific">Rhizophagus irregularis</name>
    <dbReference type="NCBI Taxonomy" id="588596"/>
    <lineage>
        <taxon>Eukaryota</taxon>
        <taxon>Fungi</taxon>
        <taxon>Fungi incertae sedis</taxon>
        <taxon>Mucoromycota</taxon>
        <taxon>Glomeromycotina</taxon>
        <taxon>Glomeromycetes</taxon>
        <taxon>Glomerales</taxon>
        <taxon>Glomeraceae</taxon>
        <taxon>Rhizophagus</taxon>
    </lineage>
</organism>
<dbReference type="EMBL" id="LLXI01005596">
    <property type="protein sequence ID" value="PKY61616.1"/>
    <property type="molecule type" value="Genomic_DNA"/>
</dbReference>
<dbReference type="Proteomes" id="UP000234323">
    <property type="component" value="Unassembled WGS sequence"/>
</dbReference>
<protein>
    <submittedName>
        <fullName evidence="3">Uncharacterized protein</fullName>
    </submittedName>
</protein>
<name>A0A2I1HRX4_9GLOM</name>
<gene>
    <name evidence="1" type="ORF">RhiirA4_464348</name>
    <name evidence="2" type="ORF">RhiirA4_468485</name>
    <name evidence="3" type="ORF">RhiirA4_486825</name>
</gene>
<dbReference type="EMBL" id="LLXI01001026">
    <property type="protein sequence ID" value="PKY51442.1"/>
    <property type="molecule type" value="Genomic_DNA"/>
</dbReference>
<reference evidence="3 4" key="1">
    <citation type="submission" date="2015-10" db="EMBL/GenBank/DDBJ databases">
        <title>Genome analyses suggest a sexual origin of heterokaryosis in a supposedly ancient asexual fungus.</title>
        <authorList>
            <person name="Ropars J."/>
            <person name="Sedzielewska K."/>
            <person name="Noel J."/>
            <person name="Charron P."/>
            <person name="Farinelli L."/>
            <person name="Marton T."/>
            <person name="Kruger M."/>
            <person name="Pelin A."/>
            <person name="Brachmann A."/>
            <person name="Corradi N."/>
        </authorList>
    </citation>
    <scope>NUCLEOTIDE SEQUENCE [LARGE SCALE GENOMIC DNA]</scope>
    <source>
        <strain evidence="3 4">A4</strain>
    </source>
</reference>